<dbReference type="InterPro" id="IPR016054">
    <property type="entry name" value="LY6_UPA_recep-like"/>
</dbReference>
<gene>
    <name evidence="4" type="ORF">GSONMT00081270001</name>
</gene>
<dbReference type="CDD" id="cd23553">
    <property type="entry name" value="TFP_LU_ECD_Ly6PGE"/>
    <property type="match status" value="1"/>
</dbReference>
<reference evidence="4" key="1">
    <citation type="journal article" date="2014" name="Nat. Commun.">
        <title>The rainbow trout genome provides novel insights into evolution after whole-genome duplication in vertebrates.</title>
        <authorList>
            <person name="Berthelot C."/>
            <person name="Brunet F."/>
            <person name="Chalopin D."/>
            <person name="Juanchich A."/>
            <person name="Bernard M."/>
            <person name="Noel B."/>
            <person name="Bento P."/>
            <person name="Da Silva C."/>
            <person name="Labadie K."/>
            <person name="Alberti A."/>
            <person name="Aury J.M."/>
            <person name="Louis A."/>
            <person name="Dehais P."/>
            <person name="Bardou P."/>
            <person name="Montfort J."/>
            <person name="Klopp C."/>
            <person name="Cabau C."/>
            <person name="Gaspin C."/>
            <person name="Thorgaard G.H."/>
            <person name="Boussaha M."/>
            <person name="Quillet E."/>
            <person name="Guyomard R."/>
            <person name="Galiana D."/>
            <person name="Bobe J."/>
            <person name="Volff J.N."/>
            <person name="Genet C."/>
            <person name="Wincker P."/>
            <person name="Jaillon O."/>
            <person name="Roest Crollius H."/>
            <person name="Guiguen Y."/>
        </authorList>
    </citation>
    <scope>NUCLEOTIDE SEQUENCE [LARGE SCALE GENOMIC DNA]</scope>
</reference>
<evidence type="ECO:0000313" key="5">
    <source>
        <dbReference type="Proteomes" id="UP000193380"/>
    </source>
</evidence>
<dbReference type="Gene3D" id="2.10.60.10">
    <property type="entry name" value="CD59"/>
    <property type="match status" value="2"/>
</dbReference>
<dbReference type="Proteomes" id="UP000193380">
    <property type="component" value="Unassembled WGS sequence"/>
</dbReference>
<name>A0A060VZI6_ONCMY</name>
<organism evidence="4 5">
    <name type="scientific">Oncorhynchus mykiss</name>
    <name type="common">Rainbow trout</name>
    <name type="synonym">Salmo gairdneri</name>
    <dbReference type="NCBI Taxonomy" id="8022"/>
    <lineage>
        <taxon>Eukaryota</taxon>
        <taxon>Metazoa</taxon>
        <taxon>Chordata</taxon>
        <taxon>Craniata</taxon>
        <taxon>Vertebrata</taxon>
        <taxon>Euteleostomi</taxon>
        <taxon>Actinopterygii</taxon>
        <taxon>Neopterygii</taxon>
        <taxon>Teleostei</taxon>
        <taxon>Protacanthopterygii</taxon>
        <taxon>Salmoniformes</taxon>
        <taxon>Salmonidae</taxon>
        <taxon>Salmoninae</taxon>
        <taxon>Oncorhynchus</taxon>
    </lineage>
</organism>
<dbReference type="SUPFAM" id="SSF57302">
    <property type="entry name" value="Snake toxin-like"/>
    <property type="match status" value="1"/>
</dbReference>
<proteinExistence type="predicted"/>
<dbReference type="SMART" id="SM00134">
    <property type="entry name" value="LU"/>
    <property type="match status" value="1"/>
</dbReference>
<evidence type="ECO:0000256" key="2">
    <source>
        <dbReference type="ARBA" id="ARBA00022525"/>
    </source>
</evidence>
<keyword evidence="2" id="KW-0964">Secreted</keyword>
<protein>
    <recommendedName>
        <fullName evidence="3">UPAR/Ly6 domain-containing protein</fullName>
    </recommendedName>
</protein>
<dbReference type="InterPro" id="IPR045860">
    <property type="entry name" value="Snake_toxin-like_sf"/>
</dbReference>
<dbReference type="PANTHER" id="PTHR20914">
    <property type="entry name" value="LY6/PLAUR DOMAIN-CONTAINING PROTEIN 8"/>
    <property type="match status" value="1"/>
</dbReference>
<dbReference type="PaxDb" id="8022-A0A060VZI6"/>
<accession>A0A060VZI6</accession>
<evidence type="ECO:0000256" key="1">
    <source>
        <dbReference type="ARBA" id="ARBA00004613"/>
    </source>
</evidence>
<reference evidence="4" key="2">
    <citation type="submission" date="2014-03" db="EMBL/GenBank/DDBJ databases">
        <authorList>
            <person name="Genoscope - CEA"/>
        </authorList>
    </citation>
    <scope>NUCLEOTIDE SEQUENCE</scope>
</reference>
<evidence type="ECO:0000259" key="3">
    <source>
        <dbReference type="SMART" id="SM00134"/>
    </source>
</evidence>
<feature type="domain" description="UPAR/Ly6" evidence="3">
    <location>
        <begin position="96"/>
        <end position="192"/>
    </location>
</feature>
<dbReference type="EMBL" id="FR904343">
    <property type="protein sequence ID" value="CDQ60201.1"/>
    <property type="molecule type" value="Genomic_DNA"/>
</dbReference>
<evidence type="ECO:0000313" key="4">
    <source>
        <dbReference type="EMBL" id="CDQ60201.1"/>
    </source>
</evidence>
<sequence length="300" mass="32804">MSFYIPLSLPPLKYACYFLPRWVFVCLFRNHHRAFSFNARYWTCFPTQSTTAHLPVYQPRSAHSTTAVHLLVYLSTMKLILTLSLICIHFCSVEMLQCFNCTDAACTNSSLVTCPASNERCLTATRTIQGPDNTTVVLKMCSPSSICVTPLNTEVTVSGNLGIIRAASNQLCCNTNGCNKETLSAPSSLANGRQCTSYSSFQGVVHNSTVACLGVEDQCLSFSGNVLGSINYMVNIQGCTSTNVCNYIDQLLPSSYINFVQFTCNTAPLPVTVTKAHNTAWSIRLSLVPLLLGLTISKLI</sequence>
<dbReference type="STRING" id="8022.A0A060VZI6"/>
<dbReference type="PANTHER" id="PTHR20914:SF9">
    <property type="entry name" value="COILED, ISOFORM A"/>
    <property type="match status" value="1"/>
</dbReference>
<comment type="subcellular location">
    <subcellularLocation>
        <location evidence="1">Secreted</location>
    </subcellularLocation>
</comment>
<dbReference type="AlphaFoldDB" id="A0A060VZI6"/>
<dbReference type="InterPro" id="IPR050918">
    <property type="entry name" value="CNF-like_PLA2_Inhibitor"/>
</dbReference>
<dbReference type="GO" id="GO:0005576">
    <property type="term" value="C:extracellular region"/>
    <property type="evidence" value="ECO:0007669"/>
    <property type="project" value="UniProtKB-SubCell"/>
</dbReference>